<feature type="compositionally biased region" description="Acidic residues" evidence="5">
    <location>
        <begin position="189"/>
        <end position="203"/>
    </location>
</feature>
<feature type="compositionally biased region" description="Basic and acidic residues" evidence="5">
    <location>
        <begin position="751"/>
        <end position="798"/>
    </location>
</feature>
<dbReference type="PANTHER" id="PTHR22970:SF14">
    <property type="entry name" value="AT-RICH INTERACTIVE DOMAIN-CONTAINING PROTEIN 2"/>
    <property type="match status" value="1"/>
</dbReference>
<dbReference type="SMART" id="SM00501">
    <property type="entry name" value="BRIGHT"/>
    <property type="match status" value="1"/>
</dbReference>
<keyword evidence="2" id="KW-0238">DNA-binding</keyword>
<feature type="compositionally biased region" description="Basic and acidic residues" evidence="5">
    <location>
        <begin position="1600"/>
        <end position="1615"/>
    </location>
</feature>
<keyword evidence="6" id="KW-0732">Signal</keyword>
<dbReference type="InterPro" id="IPR001606">
    <property type="entry name" value="ARID_dom"/>
</dbReference>
<feature type="domain" description="ARID" evidence="7">
    <location>
        <begin position="610"/>
        <end position="702"/>
    </location>
</feature>
<dbReference type="SUPFAM" id="SSF46774">
    <property type="entry name" value="ARID-like"/>
    <property type="match status" value="1"/>
</dbReference>
<feature type="compositionally biased region" description="Basic and acidic residues" evidence="5">
    <location>
        <begin position="426"/>
        <end position="443"/>
    </location>
</feature>
<sequence length="1627" mass="183749">MMRQVASISVCFCCIILSLVLSDDPPFLSVGTEVSAKFKGAFCEAKVKRMTKSVKCKILLKTPPYGTIFADHTEIKGSLEVNQQVEIVQGKATYRGIIQNIKDNSIYVVVFNDGDEKQLRRTQVCIKGAKHFNEDVNLDAMPLYKPESFSSPVVLDDRRGKQKRRNLEQSKRQRQQSTSTSVGDKEGDGERDDDATSSEDDSTLESTTSSTTLSATSNSISEAVTIPVQSGRTLRTRQLASKSVPKRLRSARREITSFFRQSDGDHDLKNGDNEDYDYNNGDGNGSGSSKMHRFTRLPKPSVSRMIADKILTKSIARTRKKRYAATVATDALKRIKESTSNGDKHRLGDNNYYKDENSNDDDGGDSNDNDNDGDDEVDDTDKERRRIRARKKHCSSDDNDDDKSHTTDKKMDMITGSSTSRKSERKRQGLRDKEVEPMTKKRSRDIDGTKKLYKVGNVVAVYDDVMRKGKWTPAVVVAEVPFKTATKGNVNIGKSDILLRSFKDSKYFTCSMNKLSSPGISVLKFAESSPKAAMDRAIAFIEKEIFPAGWERSQIYDDDVRSKKREYRSSSIDQKKRSEASGKAKREIEKKTSAESSSSESESSTDEEYGEERDQFTAQLYKFHEERGTPINRAPILGGKDIDMFRLYNMVQRYGGKKRVTENNQWKLILRKMHLEGCPGATSVTVKNAYSRYLDHFNSFYRNLGISSWLSTPTPSTSSRSERPNRLLDRHNIQLQRRKWASVATKKKEKGQKESVTKGKTTKREKDENIPRTKKEKVKKDERNVTKSDVSEDDDKMKGHGSAPLLCLSPGSKIKSKTKDEEEQDKGSVSDSGTIESIKEKGVFKTEKEPFRVKHRGPKKKDNEKDAINRVNYSRYRDEQELGLKTSNIDKRVKINKPEKSSSENYIKRKSPSIISTASNVDQGVSGSDDEAHIRQIRLKEARKFATIGTRLSAEQKELSISKHDGNIVGKDSDISQVLKKEKTKEGVPWINCSPATVLTNFYMGQNVKAYHHGQWYDARVITLGKISHGDVLSSMMDFEARCKAINESMDCDEKEQKEALTRASARLNDRLEGILREMTCCVHYLGWNSRYDEWVELIKIKVHEKDQKLSEEQFLSIASDKLSAPTLEAAVAWRSSVDPARLLTTEVCSSGMRPRRLSHTHEHITHPETRLRSTTFSEKKVKKVLPKVSLTTVDSTVLKTPSDSLKQNAVHPASTNLLTESDAEIVLRRLPEEASVSETSPRPSFVSELISSTVFLSGVIAEKKLSDANSNSKRRRTVSDNRSSAADLSDHPTKTPFIMSVRSTSESGVQKIADNIIIEEAEADYVSVLDEVSRTEQIDAGKMTKFENDGQLSSETTDGNDDKAFSRPTVLEITKIAEEKEQHPDGSERQVKLMILTKSDEVDLKEDFDSKQKRITTMQQISPAEDLIQKIASCKEISLESETATEDIASKECDDEVWHPPMSLGLKQRGRGIKKKKIGRNASNTLAERKGMGKGGSKQTNNEERSKESEECSSSDNESLPNVRDSWHALKVRMQQKVELEGAMVYAEKELNLEPIDEDLTGEALINSYQERMQELRDIYHSIRADQARLDRRWRKTLEKRKQRDKEHRKKDELFVQSPIGDNVVQ</sequence>
<evidence type="ECO:0000313" key="10">
    <source>
        <dbReference type="WBParaSite" id="nOo.2.0.1.t02446-RA"/>
    </source>
</evidence>
<feature type="compositionally biased region" description="Low complexity" evidence="5">
    <location>
        <begin position="204"/>
        <end position="217"/>
    </location>
</feature>
<evidence type="ECO:0000256" key="2">
    <source>
        <dbReference type="ARBA" id="ARBA00023125"/>
    </source>
</evidence>
<gene>
    <name evidence="8" type="ORF">NOO_LOCUS2446</name>
</gene>
<keyword evidence="1" id="KW-0805">Transcription regulation</keyword>
<feature type="region of interest" description="Disordered" evidence="5">
    <location>
        <begin position="1268"/>
        <end position="1296"/>
    </location>
</feature>
<evidence type="ECO:0000256" key="6">
    <source>
        <dbReference type="SAM" id="SignalP"/>
    </source>
</evidence>
<dbReference type="WBParaSite" id="nOo.2.0.1.t02446-RA">
    <property type="protein sequence ID" value="nOo.2.0.1.t02446-RA"/>
    <property type="gene ID" value="nOo.2.0.1.g02446"/>
</dbReference>
<feature type="compositionally biased region" description="Basic and acidic residues" evidence="5">
    <location>
        <begin position="339"/>
        <end position="357"/>
    </location>
</feature>
<evidence type="ECO:0000313" key="9">
    <source>
        <dbReference type="Proteomes" id="UP000271087"/>
    </source>
</evidence>
<keyword evidence="4" id="KW-0539">Nucleus</keyword>
<evidence type="ECO:0000256" key="1">
    <source>
        <dbReference type="ARBA" id="ARBA00023015"/>
    </source>
</evidence>
<protein>
    <submittedName>
        <fullName evidence="10">ARID domain-containing protein</fullName>
    </submittedName>
</protein>
<name>A0A182E391_ONCOC</name>
<dbReference type="SMART" id="SM01014">
    <property type="entry name" value="ARID"/>
    <property type="match status" value="1"/>
</dbReference>
<feature type="signal peptide" evidence="6">
    <location>
        <begin position="1"/>
        <end position="22"/>
    </location>
</feature>
<dbReference type="OrthoDB" id="10068428at2759"/>
<keyword evidence="3" id="KW-0804">Transcription</keyword>
<evidence type="ECO:0000259" key="7">
    <source>
        <dbReference type="PROSITE" id="PS51011"/>
    </source>
</evidence>
<feature type="compositionally biased region" description="Basic and acidic residues" evidence="5">
    <location>
        <begin position="573"/>
        <end position="593"/>
    </location>
</feature>
<dbReference type="Gene3D" id="2.30.30.140">
    <property type="match status" value="3"/>
</dbReference>
<dbReference type="InterPro" id="IPR012603">
    <property type="entry name" value="ARID4A/B_PWWP"/>
</dbReference>
<keyword evidence="9" id="KW-1185">Reference proteome</keyword>
<feature type="chain" id="PRO_5043137284" evidence="6">
    <location>
        <begin position="23"/>
        <end position="1627"/>
    </location>
</feature>
<feature type="region of interest" description="Disordered" evidence="5">
    <location>
        <begin position="1600"/>
        <end position="1627"/>
    </location>
</feature>
<reference evidence="8 9" key="2">
    <citation type="submission" date="2018-08" db="EMBL/GenBank/DDBJ databases">
        <authorList>
            <person name="Laetsch R D."/>
            <person name="Stevens L."/>
            <person name="Kumar S."/>
            <person name="Blaxter L. M."/>
        </authorList>
    </citation>
    <scope>NUCLEOTIDE SEQUENCE [LARGE SCALE GENOMIC DNA]</scope>
</reference>
<feature type="region of interest" description="Disordered" evidence="5">
    <location>
        <begin position="566"/>
        <end position="611"/>
    </location>
</feature>
<proteinExistence type="predicted"/>
<evidence type="ECO:0000256" key="5">
    <source>
        <dbReference type="SAM" id="MobiDB-lite"/>
    </source>
</evidence>
<dbReference type="SUPFAM" id="SSF54160">
    <property type="entry name" value="Chromo domain-like"/>
    <property type="match status" value="1"/>
</dbReference>
<evidence type="ECO:0000313" key="8">
    <source>
        <dbReference type="EMBL" id="VDK66322.1"/>
    </source>
</evidence>
<dbReference type="Pfam" id="PF01388">
    <property type="entry name" value="ARID"/>
    <property type="match status" value="1"/>
</dbReference>
<feature type="compositionally biased region" description="Basic residues" evidence="5">
    <location>
        <begin position="1469"/>
        <end position="1480"/>
    </location>
</feature>
<dbReference type="GO" id="GO:0003677">
    <property type="term" value="F:DNA binding"/>
    <property type="evidence" value="ECO:0007669"/>
    <property type="project" value="UniProtKB-KW"/>
</dbReference>
<dbReference type="InterPro" id="IPR052406">
    <property type="entry name" value="Chromatin_Remodeling_Comp"/>
</dbReference>
<feature type="compositionally biased region" description="Basic and acidic residues" evidence="5">
    <location>
        <begin position="155"/>
        <end position="171"/>
    </location>
</feature>
<dbReference type="PROSITE" id="PS51011">
    <property type="entry name" value="ARID"/>
    <property type="match status" value="1"/>
</dbReference>
<dbReference type="Pfam" id="PF08169">
    <property type="entry name" value="RBB1NT"/>
    <property type="match status" value="1"/>
</dbReference>
<organism evidence="10">
    <name type="scientific">Onchocerca ochengi</name>
    <name type="common">Filarial nematode worm</name>
    <dbReference type="NCBI Taxonomy" id="42157"/>
    <lineage>
        <taxon>Eukaryota</taxon>
        <taxon>Metazoa</taxon>
        <taxon>Ecdysozoa</taxon>
        <taxon>Nematoda</taxon>
        <taxon>Chromadorea</taxon>
        <taxon>Rhabditida</taxon>
        <taxon>Spirurina</taxon>
        <taxon>Spiruromorpha</taxon>
        <taxon>Filarioidea</taxon>
        <taxon>Onchocercidae</taxon>
        <taxon>Onchocerca</taxon>
    </lineage>
</organism>
<evidence type="ECO:0000256" key="4">
    <source>
        <dbReference type="ARBA" id="ARBA00023242"/>
    </source>
</evidence>
<feature type="compositionally biased region" description="Basic and acidic residues" evidence="5">
    <location>
        <begin position="262"/>
        <end position="272"/>
    </location>
</feature>
<feature type="region of interest" description="Disordered" evidence="5">
    <location>
        <begin position="1459"/>
        <end position="1523"/>
    </location>
</feature>
<feature type="region of interest" description="Disordered" evidence="5">
    <location>
        <begin position="711"/>
        <end position="867"/>
    </location>
</feature>
<feature type="region of interest" description="Disordered" evidence="5">
    <location>
        <begin position="255"/>
        <end position="294"/>
    </location>
</feature>
<dbReference type="Proteomes" id="UP000271087">
    <property type="component" value="Unassembled WGS sequence"/>
</dbReference>
<dbReference type="CDD" id="cd16100">
    <property type="entry name" value="ARID"/>
    <property type="match status" value="1"/>
</dbReference>
<feature type="compositionally biased region" description="Acidic residues" evidence="5">
    <location>
        <begin position="358"/>
        <end position="380"/>
    </location>
</feature>
<dbReference type="STRING" id="42157.A0A182E391"/>
<dbReference type="Gene3D" id="1.10.150.60">
    <property type="entry name" value="ARID DNA-binding domain"/>
    <property type="match status" value="1"/>
</dbReference>
<feature type="compositionally biased region" description="Basic residues" evidence="5">
    <location>
        <begin position="736"/>
        <end position="750"/>
    </location>
</feature>
<dbReference type="EMBL" id="UYRW01000385">
    <property type="protein sequence ID" value="VDK66322.1"/>
    <property type="molecule type" value="Genomic_DNA"/>
</dbReference>
<feature type="compositionally biased region" description="Basic and acidic residues" evidence="5">
    <location>
        <begin position="720"/>
        <end position="732"/>
    </location>
</feature>
<dbReference type="InterPro" id="IPR016197">
    <property type="entry name" value="Chromo-like_dom_sf"/>
</dbReference>
<feature type="compositionally biased region" description="Basic and acidic residues" evidence="5">
    <location>
        <begin position="1502"/>
        <end position="1511"/>
    </location>
</feature>
<feature type="region of interest" description="Disordered" evidence="5">
    <location>
        <begin position="339"/>
        <end position="443"/>
    </location>
</feature>
<dbReference type="InterPro" id="IPR036431">
    <property type="entry name" value="ARID_dom_sf"/>
</dbReference>
<reference evidence="10" key="1">
    <citation type="submission" date="2016-06" db="UniProtKB">
        <authorList>
            <consortium name="WormBaseParasite"/>
        </authorList>
    </citation>
    <scope>IDENTIFICATION</scope>
</reference>
<feature type="region of interest" description="Disordered" evidence="5">
    <location>
        <begin position="150"/>
        <end position="218"/>
    </location>
</feature>
<accession>A0A182E391</accession>
<feature type="compositionally biased region" description="Basic and acidic residues" evidence="5">
    <location>
        <begin position="402"/>
        <end position="412"/>
    </location>
</feature>
<feature type="compositionally biased region" description="Basic and acidic residues" evidence="5">
    <location>
        <begin position="817"/>
        <end position="828"/>
    </location>
</feature>
<feature type="compositionally biased region" description="Basic and acidic residues" evidence="5">
    <location>
        <begin position="837"/>
        <end position="852"/>
    </location>
</feature>
<dbReference type="PANTHER" id="PTHR22970">
    <property type="entry name" value="AT-RICH INTERACTIVE DOMAIN-CONTAINING PROTEIN 2"/>
    <property type="match status" value="1"/>
</dbReference>
<evidence type="ECO:0000256" key="3">
    <source>
        <dbReference type="ARBA" id="ARBA00023163"/>
    </source>
</evidence>